<gene>
    <name evidence="1" type="ORF">CEXT_715741</name>
</gene>
<comment type="caution">
    <text evidence="1">The sequence shown here is derived from an EMBL/GenBank/DDBJ whole genome shotgun (WGS) entry which is preliminary data.</text>
</comment>
<evidence type="ECO:0000313" key="1">
    <source>
        <dbReference type="EMBL" id="GIY25120.1"/>
    </source>
</evidence>
<keyword evidence="2" id="KW-1185">Reference proteome</keyword>
<sequence>MLADDISRGMRGFCSMQAVAADVGTRMCGIAPQADQSSLKETFLARVLKLKIKVSIESANTLFCLYPLPPSIPNIVCCFINVRGCFQI</sequence>
<accession>A0AAV4RUJ9</accession>
<protein>
    <submittedName>
        <fullName evidence="1">Uncharacterized protein</fullName>
    </submittedName>
</protein>
<name>A0AAV4RUJ9_CAEEX</name>
<dbReference type="Proteomes" id="UP001054945">
    <property type="component" value="Unassembled WGS sequence"/>
</dbReference>
<dbReference type="EMBL" id="BPLR01008493">
    <property type="protein sequence ID" value="GIY25120.1"/>
    <property type="molecule type" value="Genomic_DNA"/>
</dbReference>
<evidence type="ECO:0000313" key="2">
    <source>
        <dbReference type="Proteomes" id="UP001054945"/>
    </source>
</evidence>
<reference evidence="1 2" key="1">
    <citation type="submission" date="2021-06" db="EMBL/GenBank/DDBJ databases">
        <title>Caerostris extrusa draft genome.</title>
        <authorList>
            <person name="Kono N."/>
            <person name="Arakawa K."/>
        </authorList>
    </citation>
    <scope>NUCLEOTIDE SEQUENCE [LARGE SCALE GENOMIC DNA]</scope>
</reference>
<proteinExistence type="predicted"/>
<organism evidence="1 2">
    <name type="scientific">Caerostris extrusa</name>
    <name type="common">Bark spider</name>
    <name type="synonym">Caerostris bankana</name>
    <dbReference type="NCBI Taxonomy" id="172846"/>
    <lineage>
        <taxon>Eukaryota</taxon>
        <taxon>Metazoa</taxon>
        <taxon>Ecdysozoa</taxon>
        <taxon>Arthropoda</taxon>
        <taxon>Chelicerata</taxon>
        <taxon>Arachnida</taxon>
        <taxon>Araneae</taxon>
        <taxon>Araneomorphae</taxon>
        <taxon>Entelegynae</taxon>
        <taxon>Araneoidea</taxon>
        <taxon>Araneidae</taxon>
        <taxon>Caerostris</taxon>
    </lineage>
</organism>
<dbReference type="AlphaFoldDB" id="A0AAV4RUJ9"/>